<evidence type="ECO:0000313" key="1">
    <source>
        <dbReference type="EMBL" id="RXK81164.1"/>
    </source>
</evidence>
<dbReference type="RefSeq" id="WP_129005418.1">
    <property type="nucleotide sequence ID" value="NZ_SDHZ01000004.1"/>
</dbReference>
<dbReference type="Proteomes" id="UP000290545">
    <property type="component" value="Unassembled WGS sequence"/>
</dbReference>
<proteinExistence type="predicted"/>
<dbReference type="EMBL" id="SDHZ01000004">
    <property type="protein sequence ID" value="RXK81164.1"/>
    <property type="molecule type" value="Genomic_DNA"/>
</dbReference>
<gene>
    <name evidence="1" type="ORF">ESB13_19680</name>
</gene>
<reference evidence="1 2" key="1">
    <citation type="submission" date="2019-01" db="EMBL/GenBank/DDBJ databases">
        <title>Filimonas sp. strain TTM-71.</title>
        <authorList>
            <person name="Chen W.-M."/>
        </authorList>
    </citation>
    <scope>NUCLEOTIDE SEQUENCE [LARGE SCALE GENOMIC DNA]</scope>
    <source>
        <strain evidence="1 2">TTM-71</strain>
    </source>
</reference>
<dbReference type="AlphaFoldDB" id="A0A4Q1D0A5"/>
<keyword evidence="2" id="KW-1185">Reference proteome</keyword>
<accession>A0A4Q1D0A5</accession>
<dbReference type="OrthoDB" id="9833435at2"/>
<protein>
    <submittedName>
        <fullName evidence="1">Uncharacterized protein</fullName>
    </submittedName>
</protein>
<organism evidence="1 2">
    <name type="scientific">Filimonas effusa</name>
    <dbReference type="NCBI Taxonomy" id="2508721"/>
    <lineage>
        <taxon>Bacteria</taxon>
        <taxon>Pseudomonadati</taxon>
        <taxon>Bacteroidota</taxon>
        <taxon>Chitinophagia</taxon>
        <taxon>Chitinophagales</taxon>
        <taxon>Chitinophagaceae</taxon>
        <taxon>Filimonas</taxon>
    </lineage>
</organism>
<sequence length="248" mass="27898">MNFVYLMILHGEQHGKGRVMSEKRLLPREGELEMIDRIAAIVAQKLLSQQDEQKAQLYLEQAQRNYSSNIPTTLAAANKAERIINSAQYQEREGLKKRIMKIARSLGFTAEYANTCDDVMGIDVTLERFGLCIACFIFNCGSLSCDSTVIEKCIHSNFDHILICTPGKVSIELLHEKLGGLISKVAIIAIDGLPELLRNISLPNFRTEMDFKGRKVLVEYNRISKDESDLKSNTIMRVLSNSIMKKGA</sequence>
<name>A0A4Q1D0A5_9BACT</name>
<evidence type="ECO:0000313" key="2">
    <source>
        <dbReference type="Proteomes" id="UP000290545"/>
    </source>
</evidence>
<comment type="caution">
    <text evidence="1">The sequence shown here is derived from an EMBL/GenBank/DDBJ whole genome shotgun (WGS) entry which is preliminary data.</text>
</comment>